<evidence type="ECO:0000313" key="1">
    <source>
        <dbReference type="EMBL" id="GIY90636.1"/>
    </source>
</evidence>
<protein>
    <submittedName>
        <fullName evidence="1">Uncharacterized protein</fullName>
    </submittedName>
</protein>
<dbReference type="AlphaFoldDB" id="A0AAV4X5T2"/>
<evidence type="ECO:0000313" key="2">
    <source>
        <dbReference type="Proteomes" id="UP001054945"/>
    </source>
</evidence>
<accession>A0AAV4X5T2</accession>
<gene>
    <name evidence="1" type="ORF">CEXT_136551</name>
</gene>
<name>A0AAV4X5T2_CAEEX</name>
<dbReference type="EMBL" id="BPLR01017337">
    <property type="protein sequence ID" value="GIY90636.1"/>
    <property type="molecule type" value="Genomic_DNA"/>
</dbReference>
<proteinExistence type="predicted"/>
<sequence length="96" mass="10823">MSVSKLWNFWGNFVGWKQIRCRKSAFDTHRPSLLVCLGLRLSVTWCDVDLIGGVEVCMVSLICNWLDLLGVDVIAGFDNLSRFVTVEAKDFLVNAL</sequence>
<dbReference type="Proteomes" id="UP001054945">
    <property type="component" value="Unassembled WGS sequence"/>
</dbReference>
<keyword evidence="2" id="KW-1185">Reference proteome</keyword>
<comment type="caution">
    <text evidence="1">The sequence shown here is derived from an EMBL/GenBank/DDBJ whole genome shotgun (WGS) entry which is preliminary data.</text>
</comment>
<reference evidence="1 2" key="1">
    <citation type="submission" date="2021-06" db="EMBL/GenBank/DDBJ databases">
        <title>Caerostris extrusa draft genome.</title>
        <authorList>
            <person name="Kono N."/>
            <person name="Arakawa K."/>
        </authorList>
    </citation>
    <scope>NUCLEOTIDE SEQUENCE [LARGE SCALE GENOMIC DNA]</scope>
</reference>
<organism evidence="1 2">
    <name type="scientific">Caerostris extrusa</name>
    <name type="common">Bark spider</name>
    <name type="synonym">Caerostris bankana</name>
    <dbReference type="NCBI Taxonomy" id="172846"/>
    <lineage>
        <taxon>Eukaryota</taxon>
        <taxon>Metazoa</taxon>
        <taxon>Ecdysozoa</taxon>
        <taxon>Arthropoda</taxon>
        <taxon>Chelicerata</taxon>
        <taxon>Arachnida</taxon>
        <taxon>Araneae</taxon>
        <taxon>Araneomorphae</taxon>
        <taxon>Entelegynae</taxon>
        <taxon>Araneoidea</taxon>
        <taxon>Araneidae</taxon>
        <taxon>Caerostris</taxon>
    </lineage>
</organism>